<reference evidence="3 4" key="1">
    <citation type="journal article" date="2016" name="PLoS ONE">
        <title>A First Insight into the Genome of the Filter-Feeder Mussel Mytilus galloprovincialis.</title>
        <authorList>
            <person name="Murgarella M."/>
            <person name="Puiu D."/>
            <person name="Novoa B."/>
            <person name="Figueras A."/>
            <person name="Posada D."/>
            <person name="Canchaya C."/>
        </authorList>
    </citation>
    <scope>NUCLEOTIDE SEQUENCE [LARGE SCALE GENOMIC DNA]</scope>
    <source>
        <tissue evidence="3">Muscle</tissue>
    </source>
</reference>
<organism evidence="3 4">
    <name type="scientific">Mytilus galloprovincialis</name>
    <name type="common">Mediterranean mussel</name>
    <dbReference type="NCBI Taxonomy" id="29158"/>
    <lineage>
        <taxon>Eukaryota</taxon>
        <taxon>Metazoa</taxon>
        <taxon>Spiralia</taxon>
        <taxon>Lophotrochozoa</taxon>
        <taxon>Mollusca</taxon>
        <taxon>Bivalvia</taxon>
        <taxon>Autobranchia</taxon>
        <taxon>Pteriomorphia</taxon>
        <taxon>Mytilida</taxon>
        <taxon>Mytiloidea</taxon>
        <taxon>Mytilidae</taxon>
        <taxon>Mytilinae</taxon>
        <taxon>Mytilus</taxon>
    </lineage>
</organism>
<keyword evidence="4" id="KW-1185">Reference proteome</keyword>
<dbReference type="Proteomes" id="UP000266721">
    <property type="component" value="Unassembled WGS sequence"/>
</dbReference>
<keyword evidence="2" id="KW-0812">Transmembrane</keyword>
<proteinExistence type="predicted"/>
<evidence type="ECO:0000313" key="3">
    <source>
        <dbReference type="EMBL" id="OPL33937.1"/>
    </source>
</evidence>
<dbReference type="EMBL" id="KV581124">
    <property type="protein sequence ID" value="OPL33937.1"/>
    <property type="molecule type" value="Genomic_DNA"/>
</dbReference>
<keyword evidence="2" id="KW-0472">Membrane</keyword>
<dbReference type="AlphaFoldDB" id="A0A3L5TVF1"/>
<feature type="region of interest" description="Disordered" evidence="1">
    <location>
        <begin position="370"/>
        <end position="396"/>
    </location>
</feature>
<name>A0A3L5TVF1_MYTGA</name>
<dbReference type="SMR" id="A0A3L5TVF1"/>
<sequence length="462" mass="51537">KSSCICLNSPNQSDLNEHVVKSCDTNVATCLEDRFAFCAEGGRAFLSVYQKVTIDTDRNYRKDTIGNCLEYKTNNGNFKAKTCSTKLYPICFSDEEDILKIGNLTESNWKDAFNNCPCQKLASYRKVLDKGTTFKLLGTFWLSNTRRWQRIKEYTKKPYYCVAAQINKNGVVETILRKCRDKLPGLCTGFIKASSGTSPVTSSTLSQNTTHLSRRIHTSTFLQSSALPGPTMATFPHLPKRSVVAIVDSTTSFVLQETKLQSTLGTLFPGFQKTASLGFQETKSPEFHETTSPGFQEITFPLESSSSSVPVSDGIDAIPILAIIAAVSLTIIIIIATVVFCKRKRTTPFTVSDQPMADVGKEVLYAQVNKPTVKREKSTSSQKSQPAASDDTYDHMDHRRLSETHNQTESNYDTMRSIANTGEEENNYDHMTGTKMEPKRFVVDSASNYSHVEVEFHEVKDI</sequence>
<comment type="caution">
    <text evidence="3">The sequence shown here is derived from an EMBL/GenBank/DDBJ whole genome shotgun (WGS) entry which is preliminary data.</text>
</comment>
<gene>
    <name evidence="3" type="ORF">AM593_06308</name>
</gene>
<evidence type="ECO:0000256" key="2">
    <source>
        <dbReference type="SAM" id="Phobius"/>
    </source>
</evidence>
<protein>
    <submittedName>
        <fullName evidence="3">Uncharacterized protein</fullName>
    </submittedName>
</protein>
<feature type="transmembrane region" description="Helical" evidence="2">
    <location>
        <begin position="317"/>
        <end position="340"/>
    </location>
</feature>
<evidence type="ECO:0000313" key="4">
    <source>
        <dbReference type="Proteomes" id="UP000266721"/>
    </source>
</evidence>
<feature type="non-terminal residue" evidence="3">
    <location>
        <position position="1"/>
    </location>
</feature>
<evidence type="ECO:0000256" key="1">
    <source>
        <dbReference type="SAM" id="MobiDB-lite"/>
    </source>
</evidence>
<accession>A0A3L5TVF1</accession>
<keyword evidence="2" id="KW-1133">Transmembrane helix</keyword>